<dbReference type="InterPro" id="IPR006016">
    <property type="entry name" value="UspA"/>
</dbReference>
<dbReference type="Proteomes" id="UP000824469">
    <property type="component" value="Unassembled WGS sequence"/>
</dbReference>
<dbReference type="SUPFAM" id="SSF52402">
    <property type="entry name" value="Adenine nucleotide alpha hydrolases-like"/>
    <property type="match status" value="1"/>
</dbReference>
<dbReference type="InterPro" id="IPR014729">
    <property type="entry name" value="Rossmann-like_a/b/a_fold"/>
</dbReference>
<dbReference type="PRINTS" id="PR01438">
    <property type="entry name" value="UNVRSLSTRESS"/>
</dbReference>
<dbReference type="CDD" id="cd23659">
    <property type="entry name" value="USP_At3g01520-like"/>
    <property type="match status" value="1"/>
</dbReference>
<protein>
    <recommendedName>
        <fullName evidence="1">UspA domain-containing protein</fullName>
    </recommendedName>
</protein>
<evidence type="ECO:0000313" key="2">
    <source>
        <dbReference type="EMBL" id="KAH9329029.1"/>
    </source>
</evidence>
<accession>A0AA38LMC5</accession>
<dbReference type="Pfam" id="PF00582">
    <property type="entry name" value="Usp"/>
    <property type="match status" value="1"/>
</dbReference>
<reference evidence="2 3" key="1">
    <citation type="journal article" date="2021" name="Nat. Plants">
        <title>The Taxus genome provides insights into paclitaxel biosynthesis.</title>
        <authorList>
            <person name="Xiong X."/>
            <person name="Gou J."/>
            <person name="Liao Q."/>
            <person name="Li Y."/>
            <person name="Zhou Q."/>
            <person name="Bi G."/>
            <person name="Li C."/>
            <person name="Du R."/>
            <person name="Wang X."/>
            <person name="Sun T."/>
            <person name="Guo L."/>
            <person name="Liang H."/>
            <person name="Lu P."/>
            <person name="Wu Y."/>
            <person name="Zhang Z."/>
            <person name="Ro D.K."/>
            <person name="Shang Y."/>
            <person name="Huang S."/>
            <person name="Yan J."/>
        </authorList>
    </citation>
    <scope>NUCLEOTIDE SEQUENCE [LARGE SCALE GENOMIC DNA]</scope>
    <source>
        <strain evidence="2">Ta-2019</strain>
    </source>
</reference>
<evidence type="ECO:0000313" key="3">
    <source>
        <dbReference type="Proteomes" id="UP000824469"/>
    </source>
</evidence>
<dbReference type="PANTHER" id="PTHR31964">
    <property type="entry name" value="ADENINE NUCLEOTIDE ALPHA HYDROLASES-LIKE SUPERFAMILY PROTEIN"/>
    <property type="match status" value="1"/>
</dbReference>
<organism evidence="2 3">
    <name type="scientific">Taxus chinensis</name>
    <name type="common">Chinese yew</name>
    <name type="synonym">Taxus wallichiana var. chinensis</name>
    <dbReference type="NCBI Taxonomy" id="29808"/>
    <lineage>
        <taxon>Eukaryota</taxon>
        <taxon>Viridiplantae</taxon>
        <taxon>Streptophyta</taxon>
        <taxon>Embryophyta</taxon>
        <taxon>Tracheophyta</taxon>
        <taxon>Spermatophyta</taxon>
        <taxon>Pinopsida</taxon>
        <taxon>Pinidae</taxon>
        <taxon>Conifers II</taxon>
        <taxon>Cupressales</taxon>
        <taxon>Taxaceae</taxon>
        <taxon>Taxus</taxon>
    </lineage>
</organism>
<dbReference type="EMBL" id="JAHRHJ020000001">
    <property type="protein sequence ID" value="KAH9329029.1"/>
    <property type="molecule type" value="Genomic_DNA"/>
</dbReference>
<dbReference type="OMA" id="KERICES"/>
<dbReference type="AlphaFoldDB" id="A0AA38LMC5"/>
<sequence>MVNIVVAVDDRLESIHACEWACKHLLLANTNFSQSYNFTLLHVQSPVCVSSGPAYILSSEVFYLLEYDKVKTTQKILKRALDICNFYNVKAHSHVANGEVNKKICEAAHKLEADFLVMGNHGHGAFIRAIKGSVSDYCCRNAMCPVVVVNKKVL</sequence>
<dbReference type="InterPro" id="IPR006015">
    <property type="entry name" value="Universal_stress_UspA"/>
</dbReference>
<keyword evidence="3" id="KW-1185">Reference proteome</keyword>
<evidence type="ECO:0000259" key="1">
    <source>
        <dbReference type="Pfam" id="PF00582"/>
    </source>
</evidence>
<gene>
    <name evidence="2" type="ORF">KI387_001137</name>
</gene>
<name>A0AA38LMC5_TAXCH</name>
<dbReference type="Gene3D" id="3.40.50.620">
    <property type="entry name" value="HUPs"/>
    <property type="match status" value="1"/>
</dbReference>
<comment type="caution">
    <text evidence="2">The sequence shown here is derived from an EMBL/GenBank/DDBJ whole genome shotgun (WGS) entry which is preliminary data.</text>
</comment>
<proteinExistence type="predicted"/>
<feature type="domain" description="UspA" evidence="1">
    <location>
        <begin position="3"/>
        <end position="149"/>
    </location>
</feature>
<dbReference type="PANTHER" id="PTHR31964:SF113">
    <property type="entry name" value="USPA DOMAIN-CONTAINING PROTEIN"/>
    <property type="match status" value="1"/>
</dbReference>